<dbReference type="AlphaFoldDB" id="A0A3L6T785"/>
<dbReference type="Proteomes" id="UP000275267">
    <property type="component" value="Unassembled WGS sequence"/>
</dbReference>
<feature type="region of interest" description="Disordered" evidence="1">
    <location>
        <begin position="76"/>
        <end position="152"/>
    </location>
</feature>
<dbReference type="EMBL" id="PQIB02000002">
    <property type="protein sequence ID" value="RLN34074.1"/>
    <property type="molecule type" value="Genomic_DNA"/>
</dbReference>
<name>A0A3L6T785_PANMI</name>
<gene>
    <name evidence="2" type="ORF">C2845_PM03G20780</name>
</gene>
<feature type="compositionally biased region" description="Acidic residues" evidence="1">
    <location>
        <begin position="9"/>
        <end position="18"/>
    </location>
</feature>
<evidence type="ECO:0000313" key="3">
    <source>
        <dbReference type="Proteomes" id="UP000275267"/>
    </source>
</evidence>
<evidence type="ECO:0000313" key="2">
    <source>
        <dbReference type="EMBL" id="RLN34074.1"/>
    </source>
</evidence>
<accession>A0A3L6T785</accession>
<feature type="region of interest" description="Disordered" evidence="1">
    <location>
        <begin position="1"/>
        <end position="63"/>
    </location>
</feature>
<protein>
    <submittedName>
        <fullName evidence="2">Uncharacterized protein</fullName>
    </submittedName>
</protein>
<sequence>MDNGKDESGNSDDGDEDGQPPAENTMTGLNTVGGGVNKDGDQLVTADGDTRIQRGGINETNAGNSLEERLAALTGWKRGCPPGAKKKVKSVEAGEKAQEADHRKESTTSRRRGRPPGAKNKVQPVTTLQDEVEPETDRPRRRRLIHLANLDD</sequence>
<comment type="caution">
    <text evidence="2">The sequence shown here is derived from an EMBL/GenBank/DDBJ whole genome shotgun (WGS) entry which is preliminary data.</text>
</comment>
<keyword evidence="3" id="KW-1185">Reference proteome</keyword>
<organism evidence="2 3">
    <name type="scientific">Panicum miliaceum</name>
    <name type="common">Proso millet</name>
    <name type="synonym">Broomcorn millet</name>
    <dbReference type="NCBI Taxonomy" id="4540"/>
    <lineage>
        <taxon>Eukaryota</taxon>
        <taxon>Viridiplantae</taxon>
        <taxon>Streptophyta</taxon>
        <taxon>Embryophyta</taxon>
        <taxon>Tracheophyta</taxon>
        <taxon>Spermatophyta</taxon>
        <taxon>Magnoliopsida</taxon>
        <taxon>Liliopsida</taxon>
        <taxon>Poales</taxon>
        <taxon>Poaceae</taxon>
        <taxon>PACMAD clade</taxon>
        <taxon>Panicoideae</taxon>
        <taxon>Panicodae</taxon>
        <taxon>Paniceae</taxon>
        <taxon>Panicinae</taxon>
        <taxon>Panicum</taxon>
        <taxon>Panicum sect. Panicum</taxon>
    </lineage>
</organism>
<proteinExistence type="predicted"/>
<reference evidence="3" key="1">
    <citation type="journal article" date="2019" name="Nat. Commun.">
        <title>The genome of broomcorn millet.</title>
        <authorList>
            <person name="Zou C."/>
            <person name="Miki D."/>
            <person name="Li D."/>
            <person name="Tang Q."/>
            <person name="Xiao L."/>
            <person name="Rajput S."/>
            <person name="Deng P."/>
            <person name="Jia W."/>
            <person name="Huang R."/>
            <person name="Zhang M."/>
            <person name="Sun Y."/>
            <person name="Hu J."/>
            <person name="Fu X."/>
            <person name="Schnable P.S."/>
            <person name="Li F."/>
            <person name="Zhang H."/>
            <person name="Feng B."/>
            <person name="Zhu X."/>
            <person name="Liu R."/>
            <person name="Schnable J.C."/>
            <person name="Zhu J.-K."/>
            <person name="Zhang H."/>
        </authorList>
    </citation>
    <scope>NUCLEOTIDE SEQUENCE [LARGE SCALE GENOMIC DNA]</scope>
</reference>
<feature type="compositionally biased region" description="Basic and acidic residues" evidence="1">
    <location>
        <begin position="89"/>
        <end position="108"/>
    </location>
</feature>
<evidence type="ECO:0000256" key="1">
    <source>
        <dbReference type="SAM" id="MobiDB-lite"/>
    </source>
</evidence>